<gene>
    <name evidence="2" type="ORF">IAB88_03050</name>
</gene>
<feature type="transmembrane region" description="Helical" evidence="1">
    <location>
        <begin position="677"/>
        <end position="695"/>
    </location>
</feature>
<dbReference type="InterPro" id="IPR052724">
    <property type="entry name" value="GT117_domain-containing"/>
</dbReference>
<dbReference type="AlphaFoldDB" id="A0A9D9NJS4"/>
<protein>
    <submittedName>
        <fullName evidence="2">DUF2723 domain-containing protein</fullName>
    </submittedName>
</protein>
<dbReference type="Pfam" id="PF11028">
    <property type="entry name" value="TMEM260-like"/>
    <property type="match status" value="1"/>
</dbReference>
<feature type="transmembrane region" description="Helical" evidence="1">
    <location>
        <begin position="115"/>
        <end position="135"/>
    </location>
</feature>
<feature type="transmembrane region" description="Helical" evidence="1">
    <location>
        <begin position="294"/>
        <end position="324"/>
    </location>
</feature>
<evidence type="ECO:0000313" key="3">
    <source>
        <dbReference type="Proteomes" id="UP000823598"/>
    </source>
</evidence>
<name>A0A9D9NJS4_9BACT</name>
<dbReference type="InterPro" id="IPR021280">
    <property type="entry name" value="TMEM260-like"/>
</dbReference>
<reference evidence="2" key="2">
    <citation type="journal article" date="2021" name="PeerJ">
        <title>Extensive microbial diversity within the chicken gut microbiome revealed by metagenomics and culture.</title>
        <authorList>
            <person name="Gilroy R."/>
            <person name="Ravi A."/>
            <person name="Getino M."/>
            <person name="Pursley I."/>
            <person name="Horton D.L."/>
            <person name="Alikhan N.F."/>
            <person name="Baker D."/>
            <person name="Gharbi K."/>
            <person name="Hall N."/>
            <person name="Watson M."/>
            <person name="Adriaenssens E.M."/>
            <person name="Foster-Nyarko E."/>
            <person name="Jarju S."/>
            <person name="Secka A."/>
            <person name="Antonio M."/>
            <person name="Oren A."/>
            <person name="Chaudhuri R.R."/>
            <person name="La Ragione R."/>
            <person name="Hildebrand F."/>
            <person name="Pallen M.J."/>
        </authorList>
    </citation>
    <scope>NUCLEOTIDE SEQUENCE</scope>
    <source>
        <strain evidence="2">6919</strain>
    </source>
</reference>
<proteinExistence type="predicted"/>
<feature type="transmembrane region" description="Helical" evidence="1">
    <location>
        <begin position="147"/>
        <end position="165"/>
    </location>
</feature>
<evidence type="ECO:0000256" key="1">
    <source>
        <dbReference type="SAM" id="Phobius"/>
    </source>
</evidence>
<comment type="caution">
    <text evidence="2">The sequence shown here is derived from an EMBL/GenBank/DDBJ whole genome shotgun (WGS) entry which is preliminary data.</text>
</comment>
<feature type="transmembrane region" description="Helical" evidence="1">
    <location>
        <begin position="336"/>
        <end position="359"/>
    </location>
</feature>
<feature type="transmembrane region" description="Helical" evidence="1">
    <location>
        <begin position="177"/>
        <end position="208"/>
    </location>
</feature>
<feature type="transmembrane region" description="Helical" evidence="1">
    <location>
        <begin position="72"/>
        <end position="95"/>
    </location>
</feature>
<dbReference type="PANTHER" id="PTHR16214:SF3">
    <property type="entry name" value="TRANSMEMBRANE PROTEIN 260"/>
    <property type="match status" value="1"/>
</dbReference>
<keyword evidence="1" id="KW-0812">Transmembrane</keyword>
<keyword evidence="1" id="KW-0472">Membrane</keyword>
<feature type="transmembrane region" description="Helical" evidence="1">
    <location>
        <begin position="6"/>
        <end position="24"/>
    </location>
</feature>
<organism evidence="2 3">
    <name type="scientific">Candidatus Limisoma faecipullorum</name>
    <dbReference type="NCBI Taxonomy" id="2840854"/>
    <lineage>
        <taxon>Bacteria</taxon>
        <taxon>Pseudomonadati</taxon>
        <taxon>Bacteroidota</taxon>
        <taxon>Bacteroidia</taxon>
        <taxon>Bacteroidales</taxon>
        <taxon>Candidatus Limisoma</taxon>
    </lineage>
</organism>
<evidence type="ECO:0000313" key="2">
    <source>
        <dbReference type="EMBL" id="MBO8475952.1"/>
    </source>
</evidence>
<feature type="transmembrane region" description="Helical" evidence="1">
    <location>
        <begin position="632"/>
        <end position="656"/>
    </location>
</feature>
<dbReference type="PANTHER" id="PTHR16214">
    <property type="entry name" value="TRANSMEMBRANE PROTEIN 260"/>
    <property type="match status" value="1"/>
</dbReference>
<accession>A0A9D9NJS4</accession>
<sequence>MKKYNLLNNSIGWLMFAIAAFTYLMTIEPTASFWDCGEFISQGYKLEVGHPPGNPIFMLAARFFINFSSDPSTVAVCVNVMSALLSAATILLLFWTITHLVRRLLVKDDADEFSWQQFAIIFGSGVAGALAYTWSDTFWFSAVEGEVYAFSSFCTALIFWLILKWENRCDNPHSDRYLIAIAYTIGVSIAVHLLNLLCIPAIVLVIYYRKFKNINAKGSLLALCVSFAIIVLILYGLVPGFVEIAQYFELMFVNGMGFSFNSGVLAYVIILSLLFIWSIYEFNRQKSVNAMKMSFFLCIVASGMFFIGDGVWIAIVLTIALALYLFRFCKKLPVRILYNTVLSVAVIFVGYSSYALILIRSNAQTPMDQNSPDNVFALADYLGREQYGKTPLLYGPVYSAPILYEMKGDSQLPVKKFGKPIYRKEVKQNPDDPDRYKMIGRNYDYEFSPEMNMLFPRLYSSSSANDYSDWLGGIKGNQVDATVLVDENGNKIYSELKTKPTFGENLRYFFSYQLNFMYWRYFMWNFAGRQNDIQGQGEITHGNWISGIPFIDNPRLGDQSLLPDDYGKGNAGHNVFYMLPLLLGIIGLLWQAYKGKRGIEQFWVVFFLFFMTGIAIVLYLNQTPGQPRERDYAYAGSFYAFAIWIGMGVAGLWRLLCVAHKKMSENKKPEEKKDLNNVFIAISVLVGLAVPLQMVSQTWDDHDRSGRYAARDFGMNYLSSVGENGIIFTNGDNDTFPLWYAQEVEGWRTDVRVVNLSYLSTDWYINQMRRPYYESEALPMIAPKDAFAYDQRQFNYFINPDTAMMVPVDKALSEFYSDKCTNNAWGLPEFKYPMMYEKVDKAAVVKNGIVSAEEASQIVDYIDFNMLRDKYTMGDGGMSSSKVMSIDIISSIIRQGWDRPIYFAMTVPDKYYDGLMPYMASTGMAYEVMPIRYGFDGSNYAVNTDVAYKNITEKFRWGGLDKATPDDYPYLDETVRRMVTTTRTTMADLAFELVIEGMQAQSLLTDTIGGKVLAKGSPEYAEAEKYMNDRFTKARNVIDLIQTKLPDYASPYALQMGERISRILYTLGEVTGNKDDTARANKIMEAELLRYGQYARFFQTLTPSQYNLLSSPDMYADVYYIMELLQLYNMYNPDNMEAMVAKLEAEGVDISRLIARYPKDSGQ</sequence>
<dbReference type="EMBL" id="JADIMC010000035">
    <property type="protein sequence ID" value="MBO8475952.1"/>
    <property type="molecule type" value="Genomic_DNA"/>
</dbReference>
<reference evidence="2" key="1">
    <citation type="submission" date="2020-10" db="EMBL/GenBank/DDBJ databases">
        <authorList>
            <person name="Gilroy R."/>
        </authorList>
    </citation>
    <scope>NUCLEOTIDE SEQUENCE</scope>
    <source>
        <strain evidence="2">6919</strain>
    </source>
</reference>
<feature type="transmembrane region" description="Helical" evidence="1">
    <location>
        <begin position="220"/>
        <end position="238"/>
    </location>
</feature>
<keyword evidence="1" id="KW-1133">Transmembrane helix</keyword>
<feature type="transmembrane region" description="Helical" evidence="1">
    <location>
        <begin position="602"/>
        <end position="620"/>
    </location>
</feature>
<feature type="transmembrane region" description="Helical" evidence="1">
    <location>
        <begin position="258"/>
        <end position="282"/>
    </location>
</feature>
<dbReference type="Proteomes" id="UP000823598">
    <property type="component" value="Unassembled WGS sequence"/>
</dbReference>
<feature type="transmembrane region" description="Helical" evidence="1">
    <location>
        <begin position="571"/>
        <end position="590"/>
    </location>
</feature>
<feature type="transmembrane region" description="Helical" evidence="1">
    <location>
        <begin position="506"/>
        <end position="522"/>
    </location>
</feature>